<name>A0ABT8CYS0_9FLAO</name>
<evidence type="ECO:0000256" key="2">
    <source>
        <dbReference type="SAM" id="SignalP"/>
    </source>
</evidence>
<accession>A0ABT8CYS0</accession>
<feature type="signal peptide" evidence="2">
    <location>
        <begin position="1"/>
        <end position="21"/>
    </location>
</feature>
<feature type="compositionally biased region" description="Gly residues" evidence="1">
    <location>
        <begin position="403"/>
        <end position="420"/>
    </location>
</feature>
<evidence type="ECO:0000313" key="3">
    <source>
        <dbReference type="EMBL" id="MDN3708788.1"/>
    </source>
</evidence>
<feature type="compositionally biased region" description="Polar residues" evidence="1">
    <location>
        <begin position="228"/>
        <end position="241"/>
    </location>
</feature>
<evidence type="ECO:0000256" key="1">
    <source>
        <dbReference type="SAM" id="MobiDB-lite"/>
    </source>
</evidence>
<feature type="compositionally biased region" description="Polar residues" evidence="1">
    <location>
        <begin position="267"/>
        <end position="280"/>
    </location>
</feature>
<dbReference type="EMBL" id="JAUFQU010000001">
    <property type="protein sequence ID" value="MDN3708788.1"/>
    <property type="molecule type" value="Genomic_DNA"/>
</dbReference>
<comment type="caution">
    <text evidence="3">The sequence shown here is derived from an EMBL/GenBank/DDBJ whole genome shotgun (WGS) entry which is preliminary data.</text>
</comment>
<evidence type="ECO:0000313" key="4">
    <source>
        <dbReference type="Proteomes" id="UP001242368"/>
    </source>
</evidence>
<reference evidence="4" key="1">
    <citation type="journal article" date="2019" name="Int. J. Syst. Evol. Microbiol.">
        <title>The Global Catalogue of Microorganisms (GCM) 10K type strain sequencing project: providing services to taxonomists for standard genome sequencing and annotation.</title>
        <authorList>
            <consortium name="The Broad Institute Genomics Platform"/>
            <consortium name="The Broad Institute Genome Sequencing Center for Infectious Disease"/>
            <person name="Wu L."/>
            <person name="Ma J."/>
        </authorList>
    </citation>
    <scope>NUCLEOTIDE SEQUENCE [LARGE SCALE GENOMIC DNA]</scope>
    <source>
        <strain evidence="4">CECT 7184</strain>
    </source>
</reference>
<organism evidence="3 4">
    <name type="scientific">Paenimyroides ceti</name>
    <dbReference type="NCBI Taxonomy" id="395087"/>
    <lineage>
        <taxon>Bacteria</taxon>
        <taxon>Pseudomonadati</taxon>
        <taxon>Bacteroidota</taxon>
        <taxon>Flavobacteriia</taxon>
        <taxon>Flavobacteriales</taxon>
        <taxon>Flavobacteriaceae</taxon>
        <taxon>Paenimyroides</taxon>
    </lineage>
</organism>
<feature type="compositionally biased region" description="Low complexity" evidence="1">
    <location>
        <begin position="281"/>
        <end position="299"/>
    </location>
</feature>
<sequence>MKTYKIIFAFFLLLGTQFVTAQRNSTATVVAKNYDISDNLDLQAVASVFGDARDLEDFEKKLNDPSLQLSNLDLNGDNYVDYLRVIEVAEGDNRVIVIQAVLGQDTFQDVATIEIEKQRSSTVNVQIVGNPYIYGPNYIYEPYYYRTPIFFDYFWLATYRPYYSPWYWGYYPTYYSYWAPMPVFRYQRHVYPHINTRNRYVYTDNRRISRADRMYSGVSRNAYERSNPGRSFTNRNANVTNRYALDQSRGSAASRNNASRENSRNSVTGSTINNRGSVNASSRGTDFSSSRNSSSVRNSGATVRSDFNANGGRSNSSRVNLRSDNSSTINRSSSTLRSSAPINSSRSSAPVNSSRIERSTPSRSFDSSSSRSSNSSFSRPSNSGGSFSRSSGATMSRGSSGMSTGGGSSRSGGGGGRSSR</sequence>
<dbReference type="RefSeq" id="WP_290364639.1">
    <property type="nucleotide sequence ID" value="NZ_JAUFQU010000001.1"/>
</dbReference>
<evidence type="ECO:0008006" key="5">
    <source>
        <dbReference type="Google" id="ProtNLM"/>
    </source>
</evidence>
<keyword evidence="4" id="KW-1185">Reference proteome</keyword>
<gene>
    <name evidence="3" type="ORF">QW060_16925</name>
</gene>
<keyword evidence="2" id="KW-0732">Signal</keyword>
<feature type="compositionally biased region" description="Low complexity" evidence="1">
    <location>
        <begin position="322"/>
        <end position="354"/>
    </location>
</feature>
<dbReference type="Proteomes" id="UP001242368">
    <property type="component" value="Unassembled WGS sequence"/>
</dbReference>
<feature type="compositionally biased region" description="Low complexity" evidence="1">
    <location>
        <begin position="248"/>
        <end position="266"/>
    </location>
</feature>
<feature type="region of interest" description="Disordered" evidence="1">
    <location>
        <begin position="219"/>
        <end position="420"/>
    </location>
</feature>
<feature type="compositionally biased region" description="Low complexity" evidence="1">
    <location>
        <begin position="361"/>
        <end position="402"/>
    </location>
</feature>
<feature type="chain" id="PRO_5045801891" description="DUF3300 domain-containing protein" evidence="2">
    <location>
        <begin position="22"/>
        <end position="420"/>
    </location>
</feature>
<protein>
    <recommendedName>
        <fullName evidence="5">DUF3300 domain-containing protein</fullName>
    </recommendedName>
</protein>
<feature type="compositionally biased region" description="Polar residues" evidence="1">
    <location>
        <begin position="300"/>
        <end position="320"/>
    </location>
</feature>
<proteinExistence type="predicted"/>